<organism evidence="15 16">
    <name type="scientific">Caenorhabditis angaria</name>
    <dbReference type="NCBI Taxonomy" id="860376"/>
    <lineage>
        <taxon>Eukaryota</taxon>
        <taxon>Metazoa</taxon>
        <taxon>Ecdysozoa</taxon>
        <taxon>Nematoda</taxon>
        <taxon>Chromadorea</taxon>
        <taxon>Rhabditida</taxon>
        <taxon>Rhabditina</taxon>
        <taxon>Rhabditomorpha</taxon>
        <taxon>Rhabditoidea</taxon>
        <taxon>Rhabditidae</taxon>
        <taxon>Peloderinae</taxon>
        <taxon>Caenorhabditis</taxon>
    </lineage>
</organism>
<dbReference type="OrthoDB" id="5273213at2759"/>
<reference evidence="15" key="1">
    <citation type="submission" date="2022-11" db="EMBL/GenBank/DDBJ databases">
        <authorList>
            <person name="Kikuchi T."/>
        </authorList>
    </citation>
    <scope>NUCLEOTIDE SEQUENCE</scope>
    <source>
        <strain evidence="15">PS1010</strain>
    </source>
</reference>
<name>A0A9P1ITP0_9PELO</name>
<keyword evidence="6" id="KW-0963">Cytoplasm</keyword>
<protein>
    <recommendedName>
        <fullName evidence="5">Tubulin-specific chaperone E</fullName>
    </recommendedName>
    <alternativeName>
        <fullName evidence="13">Tubulin-folding cofactor E</fullName>
    </alternativeName>
</protein>
<dbReference type="SMART" id="SM01052">
    <property type="entry name" value="CAP_GLY"/>
    <property type="match status" value="1"/>
</dbReference>
<evidence type="ECO:0000256" key="6">
    <source>
        <dbReference type="ARBA" id="ARBA00022490"/>
    </source>
</evidence>
<dbReference type="Proteomes" id="UP001152747">
    <property type="component" value="Unassembled WGS sequence"/>
</dbReference>
<evidence type="ECO:0000256" key="8">
    <source>
        <dbReference type="ARBA" id="ARBA00022737"/>
    </source>
</evidence>
<evidence type="ECO:0000256" key="9">
    <source>
        <dbReference type="ARBA" id="ARBA00023069"/>
    </source>
</evidence>
<dbReference type="InterPro" id="IPR000938">
    <property type="entry name" value="CAP-Gly_domain"/>
</dbReference>
<evidence type="ECO:0000256" key="12">
    <source>
        <dbReference type="ARBA" id="ARBA00026055"/>
    </source>
</evidence>
<evidence type="ECO:0000256" key="7">
    <source>
        <dbReference type="ARBA" id="ARBA00022614"/>
    </source>
</evidence>
<dbReference type="PROSITE" id="PS51450">
    <property type="entry name" value="LRR"/>
    <property type="match status" value="1"/>
</dbReference>
<dbReference type="SMART" id="SM00365">
    <property type="entry name" value="LRR_SD22"/>
    <property type="match status" value="2"/>
</dbReference>
<dbReference type="InterPro" id="IPR050576">
    <property type="entry name" value="Cilia_flagella_integrity"/>
</dbReference>
<comment type="subunit">
    <text evidence="12">Supercomplex made of cofactors A to E. Cofactors A and D function by capturing and stabilizing tubulin in a quasi-native conformation. Cofactor E binds to the cofactor D-tubulin complex; interaction with cofactor C then causes the release of tubulin polypeptides that are committed to the native state.</text>
</comment>
<keyword evidence="11" id="KW-0966">Cell projection</keyword>
<dbReference type="InterPro" id="IPR044079">
    <property type="entry name" value="Ubl_TBCE"/>
</dbReference>
<dbReference type="Pfam" id="PF01302">
    <property type="entry name" value="CAP_GLY"/>
    <property type="match status" value="1"/>
</dbReference>
<evidence type="ECO:0000313" key="16">
    <source>
        <dbReference type="Proteomes" id="UP001152747"/>
    </source>
</evidence>
<evidence type="ECO:0000256" key="3">
    <source>
        <dbReference type="ARBA" id="ARBA00006286"/>
    </source>
</evidence>
<keyword evidence="9" id="KW-0969">Cilium</keyword>
<feature type="domain" description="CAP-Gly" evidence="14">
    <location>
        <begin position="31"/>
        <end position="67"/>
    </location>
</feature>
<dbReference type="InterPro" id="IPR029071">
    <property type="entry name" value="Ubiquitin-like_domsf"/>
</dbReference>
<evidence type="ECO:0000256" key="5">
    <source>
        <dbReference type="ARBA" id="ARBA00015004"/>
    </source>
</evidence>
<dbReference type="SUPFAM" id="SSF54236">
    <property type="entry name" value="Ubiquitin-like"/>
    <property type="match status" value="1"/>
</dbReference>
<dbReference type="SUPFAM" id="SSF52058">
    <property type="entry name" value="L domain-like"/>
    <property type="match status" value="1"/>
</dbReference>
<evidence type="ECO:0000259" key="14">
    <source>
        <dbReference type="PROSITE" id="PS50245"/>
    </source>
</evidence>
<dbReference type="GO" id="GO:0005929">
    <property type="term" value="C:cilium"/>
    <property type="evidence" value="ECO:0007669"/>
    <property type="project" value="UniProtKB-SubCell"/>
</dbReference>
<dbReference type="Gene3D" id="2.30.30.190">
    <property type="entry name" value="CAP Gly-rich-like domain"/>
    <property type="match status" value="1"/>
</dbReference>
<keyword evidence="16" id="KW-1185">Reference proteome</keyword>
<sequence>MDFEIGERIRVDSQIATILYIGKVEGYGEQVWVGVEWDDEKRGKHDGIVKGVRYFQTKHPTGGSLVKVQNITKPLDLLAEIQSRYIGDEDDVEDEIDLVQTSKKIELVGMQKTAMKQSNIEKLVNIVLDNRCVGLAPPQNSPIFTNCRELNLYGNLIYKWKTVQNILKYFPKIHELNLRRNRMQEIEENYEIFSESCRKLVISECQITQKSISPILKMFPNLTEIVAFGNELNKIEIAENLSRNITVLDLEDNPIQKFSNISGNFENLLHLNLSNCGFTEINKIGDFENLESLNLRGNLITKWSSINELKKLGKLKKLLFDCKNLECEKGVNVFEVIIAKLEKLEDLNRFDVSEVERRSAEIRFLNKYATLKIDAEHLSDIERMIKKHGEPSVDTAKKGLSVVKIRIQFENRIETRSLPLGMTVQKIRDMLARLFKISADSIRIYLEMSENSKKHRIELENPLREFGHYSPNEERDVLIVEGF</sequence>
<keyword evidence="8" id="KW-0677">Repeat</keyword>
<dbReference type="Gene3D" id="3.10.20.90">
    <property type="entry name" value="Phosphatidylinositol 3-kinase Catalytic Subunit, Chain A, domain 1"/>
    <property type="match status" value="1"/>
</dbReference>
<dbReference type="SUPFAM" id="SSF74924">
    <property type="entry name" value="Cap-Gly domain"/>
    <property type="match status" value="1"/>
</dbReference>
<dbReference type="PANTHER" id="PTHR45973:SF9">
    <property type="entry name" value="LEUCINE-RICH REPEAT-CONTAINING PROTEIN 46"/>
    <property type="match status" value="1"/>
</dbReference>
<comment type="subcellular location">
    <subcellularLocation>
        <location evidence="1">Cell projection</location>
        <location evidence="1">Cilium</location>
    </subcellularLocation>
    <subcellularLocation>
        <location evidence="2">Cytoplasm</location>
    </subcellularLocation>
</comment>
<evidence type="ECO:0000256" key="13">
    <source>
        <dbReference type="ARBA" id="ARBA00030180"/>
    </source>
</evidence>
<comment type="similarity">
    <text evidence="3">Belongs to the TBCE family.</text>
</comment>
<dbReference type="PROSITE" id="PS50245">
    <property type="entry name" value="CAP_GLY_2"/>
    <property type="match status" value="1"/>
</dbReference>
<dbReference type="InterPro" id="IPR001611">
    <property type="entry name" value="Leu-rich_rpt"/>
</dbReference>
<dbReference type="Gene3D" id="3.80.10.10">
    <property type="entry name" value="Ribonuclease Inhibitor"/>
    <property type="match status" value="2"/>
</dbReference>
<evidence type="ECO:0000256" key="11">
    <source>
        <dbReference type="ARBA" id="ARBA00023273"/>
    </source>
</evidence>
<evidence type="ECO:0000256" key="10">
    <source>
        <dbReference type="ARBA" id="ARBA00023186"/>
    </source>
</evidence>
<dbReference type="GO" id="GO:0005737">
    <property type="term" value="C:cytoplasm"/>
    <property type="evidence" value="ECO:0007669"/>
    <property type="project" value="UniProtKB-SubCell"/>
</dbReference>
<dbReference type="AlphaFoldDB" id="A0A9P1ITP0"/>
<evidence type="ECO:0000313" key="15">
    <source>
        <dbReference type="EMBL" id="CAI5449188.1"/>
    </source>
</evidence>
<dbReference type="PANTHER" id="PTHR45973">
    <property type="entry name" value="PROTEIN PHOSPHATASE 1 REGULATORY SUBUNIT SDS22-RELATED"/>
    <property type="match status" value="1"/>
</dbReference>
<evidence type="ECO:0000256" key="1">
    <source>
        <dbReference type="ARBA" id="ARBA00004138"/>
    </source>
</evidence>
<dbReference type="FunFam" id="2.30.30.190:FF:000016">
    <property type="entry name" value="Tubulin-folding cofactor E"/>
    <property type="match status" value="1"/>
</dbReference>
<keyword evidence="10" id="KW-0143">Chaperone</keyword>
<dbReference type="EMBL" id="CANHGI010000004">
    <property type="protein sequence ID" value="CAI5449188.1"/>
    <property type="molecule type" value="Genomic_DNA"/>
</dbReference>
<dbReference type="InterPro" id="IPR032675">
    <property type="entry name" value="LRR_dom_sf"/>
</dbReference>
<dbReference type="InterPro" id="IPR036859">
    <property type="entry name" value="CAP-Gly_dom_sf"/>
</dbReference>
<comment type="similarity">
    <text evidence="4">Belongs to the DNAAF1 family.</text>
</comment>
<evidence type="ECO:0000256" key="2">
    <source>
        <dbReference type="ARBA" id="ARBA00004496"/>
    </source>
</evidence>
<proteinExistence type="inferred from homology"/>
<comment type="caution">
    <text evidence="15">The sequence shown here is derived from an EMBL/GenBank/DDBJ whole genome shotgun (WGS) entry which is preliminary data.</text>
</comment>
<gene>
    <name evidence="15" type="ORF">CAMP_LOCUS11825</name>
</gene>
<accession>A0A9P1ITP0</accession>
<evidence type="ECO:0000256" key="4">
    <source>
        <dbReference type="ARBA" id="ARBA00006453"/>
    </source>
</evidence>
<dbReference type="CDD" id="cd17044">
    <property type="entry name" value="Ubl_TBCE"/>
    <property type="match status" value="1"/>
</dbReference>
<keyword evidence="7" id="KW-0433">Leucine-rich repeat</keyword>